<dbReference type="InterPro" id="IPR009758">
    <property type="entry name" value="DUF1326"/>
</dbReference>
<protein>
    <submittedName>
        <fullName evidence="1">DUF1326 domain-containing protein</fullName>
    </submittedName>
</protein>
<dbReference type="Proteomes" id="UP000596827">
    <property type="component" value="Unassembled WGS sequence"/>
</dbReference>
<dbReference type="EMBL" id="JACORU010000003">
    <property type="protein sequence ID" value="MBC5764885.1"/>
    <property type="molecule type" value="Genomic_DNA"/>
</dbReference>
<gene>
    <name evidence="1" type="ORF">H8R02_10515</name>
</gene>
<accession>A0A923S216</accession>
<name>A0A923S216_9BURK</name>
<evidence type="ECO:0000313" key="2">
    <source>
        <dbReference type="Proteomes" id="UP000596827"/>
    </source>
</evidence>
<evidence type="ECO:0000313" key="1">
    <source>
        <dbReference type="EMBL" id="MBC5764885.1"/>
    </source>
</evidence>
<proteinExistence type="predicted"/>
<organism evidence="1 2">
    <name type="scientific">Ramlibacter albus</name>
    <dbReference type="NCBI Taxonomy" id="2079448"/>
    <lineage>
        <taxon>Bacteria</taxon>
        <taxon>Pseudomonadati</taxon>
        <taxon>Pseudomonadota</taxon>
        <taxon>Betaproteobacteria</taxon>
        <taxon>Burkholderiales</taxon>
        <taxon>Comamonadaceae</taxon>
        <taxon>Ramlibacter</taxon>
    </lineage>
</organism>
<keyword evidence="2" id="KW-1185">Reference proteome</keyword>
<dbReference type="Pfam" id="PF07040">
    <property type="entry name" value="DUF1326"/>
    <property type="match status" value="1"/>
</dbReference>
<dbReference type="AlphaFoldDB" id="A0A923S216"/>
<sequence>MAWQISGSYMETCNCEFLCPCIVTNLQGKPTEGDCKVAIGMHIDKGSKDGVALDGVNFIAVMQSNGPMGAGNMTVGLIVDSGASDEQAQAVTAIASGQAGGPMAALAPLIGKFAGVERAKVAFERDGETWTVKAGKSVDQKCTGVLNMEGKPIALDSVSHPVSSRIALAKAVDSHMHVFGIDWDDTSGTRNAHYSAFAWSG</sequence>
<comment type="caution">
    <text evidence="1">The sequence shown here is derived from an EMBL/GenBank/DDBJ whole genome shotgun (WGS) entry which is preliminary data.</text>
</comment>
<reference evidence="1" key="1">
    <citation type="submission" date="2020-08" db="EMBL/GenBank/DDBJ databases">
        <title>Ramlibacter sp. GTP1 16S ribosomal RNA gene genome sequencing and assembly.</title>
        <authorList>
            <person name="Kang M."/>
        </authorList>
    </citation>
    <scope>NUCLEOTIDE SEQUENCE</scope>
    <source>
        <strain evidence="1">GTP1</strain>
    </source>
</reference>
<dbReference type="RefSeq" id="WP_187081350.1">
    <property type="nucleotide sequence ID" value="NZ_JACORU010000003.1"/>
</dbReference>